<dbReference type="PROSITE" id="PS50906">
    <property type="entry name" value="NIT"/>
    <property type="match status" value="1"/>
</dbReference>
<dbReference type="InterPro" id="IPR010910">
    <property type="entry name" value="Nitrate/nitrite_sensing_bac"/>
</dbReference>
<keyword evidence="3" id="KW-0175">Coiled coil</keyword>
<dbReference type="Pfam" id="PF08376">
    <property type="entry name" value="NIT"/>
    <property type="match status" value="1"/>
</dbReference>
<sequence length="667" mass="74636">MNFLSHLSIRIKMFALVLLPMLALVLISTFFIKGQYVEYKSAELLERGVILSEKISLVIHELQKERGTSAGFLGSKGSAFGENLKQQRNLTNTKIKELNDFLATFPTSIYPQSMQNSLKIFLTQLANISQIRSRIDSLNVKIGDILGYYTGTIAHSINVIIEVTGVSKNDRMTKELIAYINFLKAKESAGQERATLSNTFSANKFADEIYEKFIALITAQEVYIDSFLRYASSENQQIYKKLQQDKSFTEVQAMRDIAIKNSDEGNFGVEGPYWFATITKKIDLLKELEDKIAAELIADIKNIKSSNAFGFWATLSGIGVIIFFTMLLGFLILQDITQRIKKMQYYLIGLKQTKDIASMPNFMRDGKDEISIILSAISDFLSLIREIFAELNTQSKENVQTSKNLLHGAQEVLTRTNQGFLLSNEASTISQEVESSLKVNSQKSTTTMENIEIAIKELENAVDSIVKFSESVSNNAQRQEQLAQNVSQLNQEAENIKIVLTTITDIADQTNLLALNAAIEAARAGEHGRGFAVVADEVRKLAERTQKSLNEINITINAITQSIGDISTQITQSAKSSYAFMEDSQKIQDSIHLITDKMHVVNNLAQETAQSSNLLESHTQKLLDNNKILNHNLQEIAKEMDNVSNSANGLESKATDIERKINEFKIH</sequence>
<gene>
    <name evidence="7" type="ORF">K4G57_05895</name>
</gene>
<reference evidence="7 8" key="1">
    <citation type="submission" date="2021-08" db="EMBL/GenBank/DDBJ databases">
        <title>Helicobacter spp. isolated from feces of Anatolian Ground Squirrel (Spermophilus xanthoprymnus) in Turkey.</title>
        <authorList>
            <person name="Aydin F."/>
            <person name="Abay S."/>
            <person name="Kayman T."/>
            <person name="Karakaya E."/>
            <person name="Saticioglu I.B."/>
        </authorList>
    </citation>
    <scope>NUCLEOTIDE SEQUENCE [LARGE SCALE GENOMIC DNA]</scope>
    <source>
        <strain evidence="7 8">Faydin-H70</strain>
    </source>
</reference>
<dbReference type="SMART" id="SM00283">
    <property type="entry name" value="MA"/>
    <property type="match status" value="1"/>
</dbReference>
<dbReference type="RefSeq" id="WP_221532279.1">
    <property type="nucleotide sequence ID" value="NZ_JAIGYP010000007.1"/>
</dbReference>
<dbReference type="EMBL" id="JAIGYQ010000007">
    <property type="protein sequence ID" value="MBX7490993.1"/>
    <property type="molecule type" value="Genomic_DNA"/>
</dbReference>
<feature type="coiled-coil region" evidence="3">
    <location>
        <begin position="626"/>
        <end position="660"/>
    </location>
</feature>
<dbReference type="InterPro" id="IPR004089">
    <property type="entry name" value="MCPsignal_dom"/>
</dbReference>
<feature type="coiled-coil region" evidence="3">
    <location>
        <begin position="441"/>
        <end position="499"/>
    </location>
</feature>
<keyword evidence="1 2" id="KW-0807">Transducer</keyword>
<dbReference type="SUPFAM" id="SSF58104">
    <property type="entry name" value="Methyl-accepting chemotaxis protein (MCP) signaling domain"/>
    <property type="match status" value="1"/>
</dbReference>
<name>A0ABS7JNM5_9HELI</name>
<evidence type="ECO:0000256" key="4">
    <source>
        <dbReference type="SAM" id="Phobius"/>
    </source>
</evidence>
<feature type="domain" description="Methyl-accepting transducer" evidence="5">
    <location>
        <begin position="394"/>
        <end position="651"/>
    </location>
</feature>
<evidence type="ECO:0000259" key="5">
    <source>
        <dbReference type="PROSITE" id="PS50111"/>
    </source>
</evidence>
<keyword evidence="8" id="KW-1185">Reference proteome</keyword>
<dbReference type="PANTHER" id="PTHR32089:SF112">
    <property type="entry name" value="LYSOZYME-LIKE PROTEIN-RELATED"/>
    <property type="match status" value="1"/>
</dbReference>
<evidence type="ECO:0000256" key="2">
    <source>
        <dbReference type="PROSITE-ProRule" id="PRU00284"/>
    </source>
</evidence>
<dbReference type="PROSITE" id="PS50111">
    <property type="entry name" value="CHEMOTAXIS_TRANSDUC_2"/>
    <property type="match status" value="1"/>
</dbReference>
<evidence type="ECO:0000313" key="8">
    <source>
        <dbReference type="Proteomes" id="UP000700059"/>
    </source>
</evidence>
<evidence type="ECO:0000313" key="7">
    <source>
        <dbReference type="EMBL" id="MBX7490993.1"/>
    </source>
</evidence>
<dbReference type="Pfam" id="PF00015">
    <property type="entry name" value="MCPsignal"/>
    <property type="match status" value="1"/>
</dbReference>
<dbReference type="Gene3D" id="1.10.287.950">
    <property type="entry name" value="Methyl-accepting chemotaxis protein"/>
    <property type="match status" value="1"/>
</dbReference>
<comment type="caution">
    <text evidence="7">The sequence shown here is derived from an EMBL/GenBank/DDBJ whole genome shotgun (WGS) entry which is preliminary data.</text>
</comment>
<organism evidence="7 8">
    <name type="scientific">Helicobacter turcicus</name>
    <dbReference type="NCBI Taxonomy" id="2867412"/>
    <lineage>
        <taxon>Bacteria</taxon>
        <taxon>Pseudomonadati</taxon>
        <taxon>Campylobacterota</taxon>
        <taxon>Epsilonproteobacteria</taxon>
        <taxon>Campylobacterales</taxon>
        <taxon>Helicobacteraceae</taxon>
        <taxon>Helicobacter</taxon>
    </lineage>
</organism>
<accession>A0ABS7JNM5</accession>
<evidence type="ECO:0000256" key="1">
    <source>
        <dbReference type="ARBA" id="ARBA00023224"/>
    </source>
</evidence>
<dbReference type="Proteomes" id="UP000700059">
    <property type="component" value="Unassembled WGS sequence"/>
</dbReference>
<dbReference type="InterPro" id="IPR013587">
    <property type="entry name" value="Nitrate/nitrite_sensing"/>
</dbReference>
<dbReference type="PANTHER" id="PTHR32089">
    <property type="entry name" value="METHYL-ACCEPTING CHEMOTAXIS PROTEIN MCPB"/>
    <property type="match status" value="1"/>
</dbReference>
<keyword evidence="4" id="KW-0812">Transmembrane</keyword>
<evidence type="ECO:0000259" key="6">
    <source>
        <dbReference type="PROSITE" id="PS50906"/>
    </source>
</evidence>
<keyword evidence="4" id="KW-0472">Membrane</keyword>
<keyword evidence="4" id="KW-1133">Transmembrane helix</keyword>
<feature type="domain" description="NIT" evidence="6">
    <location>
        <begin position="53"/>
        <end position="303"/>
    </location>
</feature>
<feature type="transmembrane region" description="Helical" evidence="4">
    <location>
        <begin position="309"/>
        <end position="333"/>
    </location>
</feature>
<proteinExistence type="predicted"/>
<evidence type="ECO:0000256" key="3">
    <source>
        <dbReference type="SAM" id="Coils"/>
    </source>
</evidence>
<protein>
    <submittedName>
        <fullName evidence="7">Nitrate- and nitrite sensing domain-containing protein</fullName>
    </submittedName>
</protein>